<keyword evidence="1" id="KW-0812">Transmembrane</keyword>
<dbReference type="InterPro" id="IPR052582">
    <property type="entry name" value="tRNA-DUS-like"/>
</dbReference>
<feature type="transmembrane region" description="Helical" evidence="1">
    <location>
        <begin position="165"/>
        <end position="181"/>
    </location>
</feature>
<keyword evidence="1" id="KW-1133">Transmembrane helix</keyword>
<dbReference type="EMBL" id="ASPP01002296">
    <property type="protein sequence ID" value="ETO34767.1"/>
    <property type="molecule type" value="Genomic_DNA"/>
</dbReference>
<dbReference type="PANTHER" id="PTHR45936">
    <property type="entry name" value="TRNA-DIHYDROURIDINE(20) SYNTHASE [NAD(P)+]-LIKE"/>
    <property type="match status" value="1"/>
</dbReference>
<evidence type="ECO:0000313" key="3">
    <source>
        <dbReference type="EMBL" id="ETO34767.1"/>
    </source>
</evidence>
<keyword evidence="4" id="KW-1185">Reference proteome</keyword>
<proteinExistence type="predicted"/>
<dbReference type="Proteomes" id="UP000023152">
    <property type="component" value="Unassembled WGS sequence"/>
</dbReference>
<dbReference type="AlphaFoldDB" id="X6PAU9"/>
<keyword evidence="1" id="KW-0472">Membrane</keyword>
<dbReference type="InterPro" id="IPR013785">
    <property type="entry name" value="Aldolase_TIM"/>
</dbReference>
<dbReference type="Pfam" id="PF01207">
    <property type="entry name" value="Dus"/>
    <property type="match status" value="1"/>
</dbReference>
<dbReference type="OMA" id="PWIFKEA"/>
<comment type="caution">
    <text evidence="3">The sequence shown here is derived from an EMBL/GenBank/DDBJ whole genome shotgun (WGS) entry which is preliminary data.</text>
</comment>
<dbReference type="GO" id="GO:0005737">
    <property type="term" value="C:cytoplasm"/>
    <property type="evidence" value="ECO:0007669"/>
    <property type="project" value="TreeGrafter"/>
</dbReference>
<dbReference type="Gene3D" id="3.20.20.70">
    <property type="entry name" value="Aldolase class I"/>
    <property type="match status" value="1"/>
</dbReference>
<name>X6PAU9_RETFI</name>
<sequence length="183" mass="21064">MKRQCPDSPTDDVVCTKKQKLLDGSSYCQNVEAKVDTPGKWTDFRNKAILAPMVRVSTYPMRLLALKYGADIVFNEELIDHKVITLKRKENKELKCVDFFTKEEQKEPLFRTFENEPIVFQIGTNNANRCVKAAQVVANDVKGFDLNMGCPKSFSVHGGYASHHVYVYIYMCMYVFCFFFLKS</sequence>
<gene>
    <name evidence="3" type="ORF">RFI_02324</name>
</gene>
<dbReference type="OrthoDB" id="10262250at2759"/>
<accession>X6PAU9</accession>
<dbReference type="PANTHER" id="PTHR45936:SF1">
    <property type="entry name" value="TRNA-DIHYDROURIDINE(20) SYNTHASE [NAD(P)+]-LIKE"/>
    <property type="match status" value="1"/>
</dbReference>
<dbReference type="SUPFAM" id="SSF51395">
    <property type="entry name" value="FMN-linked oxidoreductases"/>
    <property type="match status" value="1"/>
</dbReference>
<feature type="domain" description="DUS-like FMN-binding" evidence="2">
    <location>
        <begin position="49"/>
        <end position="161"/>
    </location>
</feature>
<reference evidence="3 4" key="1">
    <citation type="journal article" date="2013" name="Curr. Biol.">
        <title>The Genome of the Foraminiferan Reticulomyxa filosa.</title>
        <authorList>
            <person name="Glockner G."/>
            <person name="Hulsmann N."/>
            <person name="Schleicher M."/>
            <person name="Noegel A.A."/>
            <person name="Eichinger L."/>
            <person name="Gallinger C."/>
            <person name="Pawlowski J."/>
            <person name="Sierra R."/>
            <person name="Euteneuer U."/>
            <person name="Pillet L."/>
            <person name="Moustafa A."/>
            <person name="Platzer M."/>
            <person name="Groth M."/>
            <person name="Szafranski K."/>
            <person name="Schliwa M."/>
        </authorList>
    </citation>
    <scope>NUCLEOTIDE SEQUENCE [LARGE SCALE GENOMIC DNA]</scope>
</reference>
<evidence type="ECO:0000256" key="1">
    <source>
        <dbReference type="SAM" id="Phobius"/>
    </source>
</evidence>
<evidence type="ECO:0000259" key="2">
    <source>
        <dbReference type="Pfam" id="PF01207"/>
    </source>
</evidence>
<protein>
    <recommendedName>
        <fullName evidence="2">DUS-like FMN-binding domain-containing protein</fullName>
    </recommendedName>
</protein>
<dbReference type="InterPro" id="IPR035587">
    <property type="entry name" value="DUS-like_FMN-bd"/>
</dbReference>
<dbReference type="GO" id="GO:0017150">
    <property type="term" value="F:tRNA dihydrouridine synthase activity"/>
    <property type="evidence" value="ECO:0007669"/>
    <property type="project" value="TreeGrafter"/>
</dbReference>
<evidence type="ECO:0000313" key="4">
    <source>
        <dbReference type="Proteomes" id="UP000023152"/>
    </source>
</evidence>
<organism evidence="3 4">
    <name type="scientific">Reticulomyxa filosa</name>
    <dbReference type="NCBI Taxonomy" id="46433"/>
    <lineage>
        <taxon>Eukaryota</taxon>
        <taxon>Sar</taxon>
        <taxon>Rhizaria</taxon>
        <taxon>Retaria</taxon>
        <taxon>Foraminifera</taxon>
        <taxon>Monothalamids</taxon>
        <taxon>Reticulomyxidae</taxon>
        <taxon>Reticulomyxa</taxon>
    </lineage>
</organism>